<organism evidence="10 11">
    <name type="scientific">Constantimarinum furrinae</name>
    <dbReference type="NCBI Taxonomy" id="2562285"/>
    <lineage>
        <taxon>Bacteria</taxon>
        <taxon>Pseudomonadati</taxon>
        <taxon>Bacteroidota</taxon>
        <taxon>Flavobacteriia</taxon>
        <taxon>Flavobacteriales</taxon>
        <taxon>Flavobacteriaceae</taxon>
        <taxon>Altibacter/Constantimarinum group</taxon>
        <taxon>Constantimarinum</taxon>
    </lineage>
</organism>
<dbReference type="GO" id="GO:0016705">
    <property type="term" value="F:oxidoreductase activity, acting on paired donors, with incorporation or reduction of molecular oxygen"/>
    <property type="evidence" value="ECO:0007669"/>
    <property type="project" value="UniProtKB-ARBA"/>
</dbReference>
<dbReference type="InterPro" id="IPR037151">
    <property type="entry name" value="AlkB-like_sf"/>
</dbReference>
<evidence type="ECO:0000256" key="2">
    <source>
        <dbReference type="ARBA" id="ARBA00022723"/>
    </source>
</evidence>
<reference evidence="10 11" key="1">
    <citation type="submission" date="2020-04" db="EMBL/GenBank/DDBJ databases">
        <title>Genome sequence of Altibacter aquimarinus strain ALE3EI.</title>
        <authorList>
            <person name="Oh H.-M."/>
            <person name="Jang D."/>
        </authorList>
    </citation>
    <scope>NUCLEOTIDE SEQUENCE [LARGE SCALE GENOMIC DNA]</scope>
    <source>
        <strain evidence="10 11">ALE3EI</strain>
    </source>
</reference>
<dbReference type="SUPFAM" id="SSF51197">
    <property type="entry name" value="Clavaminate synthase-like"/>
    <property type="match status" value="1"/>
</dbReference>
<dbReference type="PANTHER" id="PTHR31212:SF4">
    <property type="entry name" value="ALPHA-KETOGLUTARATE-DEPENDENT DIOXYGENASE ALKB HOMOLOG 3"/>
    <property type="match status" value="1"/>
</dbReference>
<keyword evidence="5" id="KW-0223">Dioxygenase</keyword>
<evidence type="ECO:0000313" key="11">
    <source>
        <dbReference type="Proteomes" id="UP000515514"/>
    </source>
</evidence>
<dbReference type="InterPro" id="IPR027450">
    <property type="entry name" value="AlkB-like"/>
</dbReference>
<keyword evidence="3" id="KW-0227">DNA damage</keyword>
<keyword evidence="6" id="KW-0560">Oxidoreductase</keyword>
<evidence type="ECO:0000259" key="9">
    <source>
        <dbReference type="PROSITE" id="PS51471"/>
    </source>
</evidence>
<evidence type="ECO:0000256" key="8">
    <source>
        <dbReference type="ARBA" id="ARBA00023204"/>
    </source>
</evidence>
<keyword evidence="8" id="KW-0234">DNA repair</keyword>
<dbReference type="GO" id="GO:0006307">
    <property type="term" value="P:DNA alkylation repair"/>
    <property type="evidence" value="ECO:0007669"/>
    <property type="project" value="InterPro"/>
</dbReference>
<proteinExistence type="predicted"/>
<dbReference type="GO" id="GO:0051213">
    <property type="term" value="F:dioxygenase activity"/>
    <property type="evidence" value="ECO:0007669"/>
    <property type="project" value="UniProtKB-KW"/>
</dbReference>
<dbReference type="AlphaFoldDB" id="A0A7G8PVB8"/>
<feature type="domain" description="Fe2OG dioxygenase" evidence="9">
    <location>
        <begin position="105"/>
        <end position="203"/>
    </location>
</feature>
<evidence type="ECO:0000256" key="4">
    <source>
        <dbReference type="ARBA" id="ARBA00022842"/>
    </source>
</evidence>
<keyword evidence="11" id="KW-1185">Reference proteome</keyword>
<keyword evidence="2" id="KW-0479">Metal-binding</keyword>
<dbReference type="Proteomes" id="UP000515514">
    <property type="component" value="Chromosome"/>
</dbReference>
<dbReference type="KEGG" id="alti:ALE3EI_1733"/>
<dbReference type="InterPro" id="IPR005123">
    <property type="entry name" value="Oxoglu/Fe-dep_dioxygenase_dom"/>
</dbReference>
<dbReference type="InterPro" id="IPR032854">
    <property type="entry name" value="ALKBH3"/>
</dbReference>
<gene>
    <name evidence="10" type="ORF">ALE3EI_1733</name>
</gene>
<dbReference type="PANTHER" id="PTHR31212">
    <property type="entry name" value="ALPHA-KETOGLUTARATE-DEPENDENT DIOXYGENASE ALKB HOMOLOG 3"/>
    <property type="match status" value="1"/>
</dbReference>
<evidence type="ECO:0000256" key="7">
    <source>
        <dbReference type="ARBA" id="ARBA00023004"/>
    </source>
</evidence>
<keyword evidence="4" id="KW-0460">Magnesium</keyword>
<dbReference type="Gene3D" id="2.60.120.590">
    <property type="entry name" value="Alpha-ketoglutarate-dependent dioxygenase AlkB-like"/>
    <property type="match status" value="1"/>
</dbReference>
<dbReference type="GO" id="GO:0016787">
    <property type="term" value="F:hydrolase activity"/>
    <property type="evidence" value="ECO:0007669"/>
    <property type="project" value="UniProtKB-ARBA"/>
</dbReference>
<keyword evidence="7" id="KW-0408">Iron</keyword>
<dbReference type="Pfam" id="PF13532">
    <property type="entry name" value="2OG-FeII_Oxy_2"/>
    <property type="match status" value="1"/>
</dbReference>
<name>A0A7G8PVB8_9FLAO</name>
<evidence type="ECO:0000256" key="6">
    <source>
        <dbReference type="ARBA" id="ARBA00023002"/>
    </source>
</evidence>
<dbReference type="GO" id="GO:0140097">
    <property type="term" value="F:catalytic activity, acting on DNA"/>
    <property type="evidence" value="ECO:0007669"/>
    <property type="project" value="UniProtKB-ARBA"/>
</dbReference>
<protein>
    <submittedName>
        <fullName evidence="10">Alkylated DNA repair protein</fullName>
    </submittedName>
</protein>
<dbReference type="FunFam" id="2.60.120.590:FF:000004">
    <property type="entry name" value="DNA oxidative demethylase ALKBH2"/>
    <property type="match status" value="1"/>
</dbReference>
<evidence type="ECO:0000256" key="5">
    <source>
        <dbReference type="ARBA" id="ARBA00022964"/>
    </source>
</evidence>
<dbReference type="GO" id="GO:0046872">
    <property type="term" value="F:metal ion binding"/>
    <property type="evidence" value="ECO:0007669"/>
    <property type="project" value="UniProtKB-KW"/>
</dbReference>
<evidence type="ECO:0000256" key="3">
    <source>
        <dbReference type="ARBA" id="ARBA00022763"/>
    </source>
</evidence>
<dbReference type="PROSITE" id="PS51471">
    <property type="entry name" value="FE2OG_OXY"/>
    <property type="match status" value="1"/>
</dbReference>
<evidence type="ECO:0000256" key="1">
    <source>
        <dbReference type="ARBA" id="ARBA00001954"/>
    </source>
</evidence>
<dbReference type="GO" id="GO:0032451">
    <property type="term" value="F:demethylase activity"/>
    <property type="evidence" value="ECO:0007669"/>
    <property type="project" value="UniProtKB-ARBA"/>
</dbReference>
<evidence type="ECO:0000313" key="10">
    <source>
        <dbReference type="EMBL" id="QNJ98284.1"/>
    </source>
</evidence>
<dbReference type="EMBL" id="CP052909">
    <property type="protein sequence ID" value="QNJ98284.1"/>
    <property type="molecule type" value="Genomic_DNA"/>
</dbReference>
<sequence>MDLFSSEENKQIINLELPDADIQYVDRFIDPYRAKLYSNTFLDKVSWQQDTIKLFGKTFNQPRLTALYGSEGKSYSYSGITMKPTPFTPELIEIKKRIEKFTSLQFNAVLLNLYRDGNDSNGWHSDDEKELGDNPVIASVSLGAGRQFQLKHKIVKHLRHKLELENGSLLLMKGTTQKYWKHQIPKTEKITSPRINLTFRYIY</sequence>
<accession>A0A7G8PVB8</accession>
<comment type="cofactor">
    <cofactor evidence="1">
        <name>Fe(2+)</name>
        <dbReference type="ChEBI" id="CHEBI:29033"/>
    </cofactor>
</comment>
<dbReference type="RefSeq" id="WP_186987890.1">
    <property type="nucleotide sequence ID" value="NZ_CP052909.1"/>
</dbReference>